<dbReference type="AlphaFoldDB" id="A0A5M9NWT7"/>
<name>A0A5M9NWT7_9VIBR</name>
<dbReference type="RefSeq" id="WP_081230225.1">
    <property type="nucleotide sequence ID" value="NZ_AP025494.1"/>
</dbReference>
<reference evidence="1 2" key="1">
    <citation type="submission" date="2019-09" db="EMBL/GenBank/DDBJ databases">
        <title>Draft genome sequence of various Type strains from the CCUG.</title>
        <authorList>
            <person name="Pineiro-Iglesias B."/>
            <person name="Tunovic T."/>
            <person name="Unosson C."/>
            <person name="Inganas E."/>
            <person name="Ohlen M."/>
            <person name="Cardew S."/>
            <person name="Jensie-Markopoulos S."/>
            <person name="Salva-Serra F."/>
            <person name="Jaen-Luchoro D."/>
            <person name="Karlsson R."/>
            <person name="Svensson-Stadler L."/>
            <person name="Chun J."/>
            <person name="Moore E."/>
        </authorList>
    </citation>
    <scope>NUCLEOTIDE SEQUENCE [LARGE SCALE GENOMIC DNA]</scope>
    <source>
        <strain evidence="1 2">CCUG 56969T</strain>
    </source>
</reference>
<organism evidence="1 2">
    <name type="scientific">Vibrio gigantis</name>
    <dbReference type="NCBI Taxonomy" id="296199"/>
    <lineage>
        <taxon>Bacteria</taxon>
        <taxon>Pseudomonadati</taxon>
        <taxon>Pseudomonadota</taxon>
        <taxon>Gammaproteobacteria</taxon>
        <taxon>Vibrionales</taxon>
        <taxon>Vibrionaceae</taxon>
        <taxon>Vibrio</taxon>
    </lineage>
</organism>
<evidence type="ECO:0000313" key="2">
    <source>
        <dbReference type="Proteomes" id="UP000322521"/>
    </source>
</evidence>
<comment type="caution">
    <text evidence="1">The sequence shown here is derived from an EMBL/GenBank/DDBJ whole genome shotgun (WGS) entry which is preliminary data.</text>
</comment>
<gene>
    <name evidence="1" type="ORF">F4W18_13200</name>
</gene>
<keyword evidence="2" id="KW-1185">Reference proteome</keyword>
<dbReference type="Proteomes" id="UP000322521">
    <property type="component" value="Unassembled WGS sequence"/>
</dbReference>
<dbReference type="EMBL" id="VXJS01000007">
    <property type="protein sequence ID" value="KAA8675577.1"/>
    <property type="molecule type" value="Genomic_DNA"/>
</dbReference>
<evidence type="ECO:0000313" key="1">
    <source>
        <dbReference type="EMBL" id="KAA8675577.1"/>
    </source>
</evidence>
<sequence>MSKKEWAIFKTCRKRDQGNCGSGNVEFVNVIERDLGIHVSRDAAVRALVVNYYPELNDSDIEHIKRVSKEFLRGTMGHYKIMTC</sequence>
<dbReference type="OrthoDB" id="10001580at2"/>
<accession>A0A5M9NWT7</accession>
<protein>
    <submittedName>
        <fullName evidence="1">Uncharacterized protein</fullName>
    </submittedName>
</protein>
<proteinExistence type="predicted"/>